<proteinExistence type="predicted"/>
<feature type="domain" description="EF-hand" evidence="6">
    <location>
        <begin position="334"/>
        <end position="369"/>
    </location>
</feature>
<evidence type="ECO:0000256" key="4">
    <source>
        <dbReference type="ARBA" id="ARBA00022837"/>
    </source>
</evidence>
<feature type="region of interest" description="Disordered" evidence="5">
    <location>
        <begin position="746"/>
        <end position="773"/>
    </location>
</feature>
<dbReference type="SUPFAM" id="SSF47473">
    <property type="entry name" value="EF-hand"/>
    <property type="match status" value="4"/>
</dbReference>
<sequence>MAPPGARGLSGAHSILPGIQHPLQRQGDPESLSVQGHSTSEGRGETILQKTLRTCRSGELEDWRKLNHWANTDGKTDGKEENEKSTAKPGAQLDTQFEELKFQLLEKINSGGFYDLKRLFLSHDPEGRGRVSRDALLIILTTFLGRYVHKMVFQQLLCRLHLDGKPIITFDNFYDHFKLEEDDSPPEWLDPMKRKNKAALRTAHEVHLQLKNMAGNRYFELLKMFPNDRLNASEFRIVLTKLGLKMSEEEYKKLWRRYVKDEASVLRFDDLQHHLGTKGQEEKRGLLLSALQKVAHSRGPQQTREKPNVKATKTGSERKLSLSIEKWLKEKFREGVRAMRTEFSVYDPQGSGMVSTENFLQVLEKFHLHLSKDHLGHLLSRCGLDETSPHINYLQFLQSVQSRSQNSRAYRVLSDGTKKRESPSSLSTSSVIESKLLRFIHADFNSLLSEFRKADTNNLKVINPQDFRAILEKRFSLKVTDEDFSHILEKLPVNLHGDIRYLEFLSRFDGSDENLSLWDGRETVLTDCSRRSNLTNKSSDNGKGHRRESSKEQLTEIIRHLVKNNYETLERNFTEMDNGNTRRLTAETLYQLLKRCDVNPEISREEVGRIWKTLILNQDQTVDYYQFIRHFGFSTKSSCFPNAKISPPVRGDGDCLIRSLKLNSDTRIIANFLQTKVMLLLDDLWIQFKELDPKNSGSVTREEFLDLLQELSPDLTKHQCDTIAAKFSDGHNRVSYVRFLQPYQTGRQASRHGGGGHEVKAKQRMTSPSQSVDRGLNAITSKLRQKVSSTEWRKLLQSCQKMDTDGSGLLTLPEFQSVVRLCNIMLDEEEIYHIMSHHDKDLAGKINYSNLLSNHSK</sequence>
<dbReference type="PROSITE" id="PS50222">
    <property type="entry name" value="EF_HAND_2"/>
    <property type="match status" value="3"/>
</dbReference>
<dbReference type="InterPro" id="IPR018247">
    <property type="entry name" value="EF_Hand_1_Ca_BS"/>
</dbReference>
<evidence type="ECO:0000256" key="2">
    <source>
        <dbReference type="ARBA" id="ARBA00022723"/>
    </source>
</evidence>
<reference evidence="7" key="1">
    <citation type="thesis" date="2020" institute="ProQuest LLC" country="789 East Eisenhower Parkway, Ann Arbor, MI, USA">
        <title>Comparative Genomics and Chromosome Evolution.</title>
        <authorList>
            <person name="Mudd A.B."/>
        </authorList>
    </citation>
    <scope>NUCLEOTIDE SEQUENCE</scope>
    <source>
        <strain evidence="7">237g6f4</strain>
        <tissue evidence="7">Blood</tissue>
    </source>
</reference>
<feature type="region of interest" description="Disordered" evidence="5">
    <location>
        <begin position="70"/>
        <end position="92"/>
    </location>
</feature>
<evidence type="ECO:0000256" key="1">
    <source>
        <dbReference type="ARBA" id="ARBA00022553"/>
    </source>
</evidence>
<organism evidence="7 8">
    <name type="scientific">Engystomops pustulosus</name>
    <name type="common">Tungara frog</name>
    <name type="synonym">Physalaemus pustulosus</name>
    <dbReference type="NCBI Taxonomy" id="76066"/>
    <lineage>
        <taxon>Eukaryota</taxon>
        <taxon>Metazoa</taxon>
        <taxon>Chordata</taxon>
        <taxon>Craniata</taxon>
        <taxon>Vertebrata</taxon>
        <taxon>Euteleostomi</taxon>
        <taxon>Amphibia</taxon>
        <taxon>Batrachia</taxon>
        <taxon>Anura</taxon>
        <taxon>Neobatrachia</taxon>
        <taxon>Hyloidea</taxon>
        <taxon>Leptodactylidae</taxon>
        <taxon>Leiuperinae</taxon>
        <taxon>Engystomops</taxon>
    </lineage>
</organism>
<evidence type="ECO:0000256" key="5">
    <source>
        <dbReference type="SAM" id="MobiDB-lite"/>
    </source>
</evidence>
<evidence type="ECO:0000256" key="3">
    <source>
        <dbReference type="ARBA" id="ARBA00022737"/>
    </source>
</evidence>
<dbReference type="Pfam" id="PF13202">
    <property type="entry name" value="EF-hand_5"/>
    <property type="match status" value="1"/>
</dbReference>
<feature type="region of interest" description="Disordered" evidence="5">
    <location>
        <begin position="532"/>
        <end position="552"/>
    </location>
</feature>
<feature type="domain" description="EF-hand" evidence="6">
    <location>
        <begin position="679"/>
        <end position="714"/>
    </location>
</feature>
<evidence type="ECO:0000313" key="8">
    <source>
        <dbReference type="Proteomes" id="UP000824782"/>
    </source>
</evidence>
<dbReference type="PANTHER" id="PTHR20875:SF8">
    <property type="entry name" value="EF-HAND CALCIUM-BINDING DOMAIN-CONTAINING PROTEIN 6-LIKE"/>
    <property type="match status" value="1"/>
</dbReference>
<evidence type="ECO:0000259" key="6">
    <source>
        <dbReference type="PROSITE" id="PS50222"/>
    </source>
</evidence>
<feature type="compositionally biased region" description="Basic and acidic residues" evidence="5">
    <location>
        <begin position="74"/>
        <end position="86"/>
    </location>
</feature>
<dbReference type="GO" id="GO:0005509">
    <property type="term" value="F:calcium ion binding"/>
    <property type="evidence" value="ECO:0007669"/>
    <property type="project" value="InterPro"/>
</dbReference>
<keyword evidence="2" id="KW-0479">Metal-binding</keyword>
<feature type="region of interest" description="Disordered" evidence="5">
    <location>
        <begin position="295"/>
        <end position="316"/>
    </location>
</feature>
<comment type="caution">
    <text evidence="7">The sequence shown here is derived from an EMBL/GenBank/DDBJ whole genome shotgun (WGS) entry which is preliminary data.</text>
</comment>
<keyword evidence="1" id="KW-0597">Phosphoprotein</keyword>
<dbReference type="Pfam" id="PF08976">
    <property type="entry name" value="EF-hand_11"/>
    <property type="match status" value="1"/>
</dbReference>
<dbReference type="CDD" id="cd00051">
    <property type="entry name" value="EFh"/>
    <property type="match status" value="1"/>
</dbReference>
<dbReference type="InterPro" id="IPR002048">
    <property type="entry name" value="EF_hand_dom"/>
</dbReference>
<keyword evidence="8" id="KW-1185">Reference proteome</keyword>
<dbReference type="Pfam" id="PF13833">
    <property type="entry name" value="EF-hand_8"/>
    <property type="match status" value="1"/>
</dbReference>
<name>A0AAV6ZK36_ENGPU</name>
<evidence type="ECO:0000313" key="7">
    <source>
        <dbReference type="EMBL" id="KAG8548553.1"/>
    </source>
</evidence>
<dbReference type="PANTHER" id="PTHR20875">
    <property type="entry name" value="EF-HAND CALCIUM-BINDING DOMAIN-CONTAINING PROTEIN 6-RELATED"/>
    <property type="match status" value="1"/>
</dbReference>
<dbReference type="SMART" id="SM00054">
    <property type="entry name" value="EFh"/>
    <property type="match status" value="6"/>
</dbReference>
<dbReference type="Proteomes" id="UP000824782">
    <property type="component" value="Unassembled WGS sequence"/>
</dbReference>
<keyword evidence="3" id="KW-0677">Repeat</keyword>
<protein>
    <recommendedName>
        <fullName evidence="6">EF-hand domain-containing protein</fullName>
    </recommendedName>
</protein>
<dbReference type="Gene3D" id="1.10.238.10">
    <property type="entry name" value="EF-hand"/>
    <property type="match status" value="6"/>
</dbReference>
<dbReference type="InterPro" id="IPR015070">
    <property type="entry name" value="EF_hand_DJBP"/>
</dbReference>
<dbReference type="EMBL" id="WNYA01000379">
    <property type="protein sequence ID" value="KAG8548553.1"/>
    <property type="molecule type" value="Genomic_DNA"/>
</dbReference>
<dbReference type="AlphaFoldDB" id="A0AAV6ZK36"/>
<feature type="compositionally biased region" description="Polar residues" evidence="5">
    <location>
        <begin position="764"/>
        <end position="773"/>
    </location>
</feature>
<feature type="compositionally biased region" description="Polar residues" evidence="5">
    <location>
        <begin position="32"/>
        <end position="41"/>
    </location>
</feature>
<keyword evidence="4" id="KW-0106">Calcium</keyword>
<feature type="compositionally biased region" description="Basic and acidic residues" evidence="5">
    <location>
        <begin position="540"/>
        <end position="552"/>
    </location>
</feature>
<feature type="region of interest" description="Disordered" evidence="5">
    <location>
        <begin position="1"/>
        <end position="48"/>
    </location>
</feature>
<gene>
    <name evidence="7" type="ORF">GDO81_024985</name>
</gene>
<dbReference type="PROSITE" id="PS00018">
    <property type="entry name" value="EF_HAND_1"/>
    <property type="match status" value="1"/>
</dbReference>
<feature type="domain" description="EF-hand" evidence="6">
    <location>
        <begin position="790"/>
        <end position="825"/>
    </location>
</feature>
<dbReference type="InterPro" id="IPR052603">
    <property type="entry name" value="EFCB6"/>
</dbReference>
<dbReference type="InterPro" id="IPR011992">
    <property type="entry name" value="EF-hand-dom_pair"/>
</dbReference>
<accession>A0AAV6ZK36</accession>